<dbReference type="EMBL" id="MABQ02000011">
    <property type="protein sequence ID" value="PCD24015.1"/>
    <property type="molecule type" value="Genomic_DNA"/>
</dbReference>
<protein>
    <submittedName>
        <fullName evidence="2">Uncharacterized protein</fullName>
    </submittedName>
</protein>
<gene>
    <name evidence="2" type="ORF">AU210_015529</name>
</gene>
<dbReference type="GO" id="GO:0030674">
    <property type="term" value="F:protein-macromolecule adaptor activity"/>
    <property type="evidence" value="ECO:0007669"/>
    <property type="project" value="TreeGrafter"/>
</dbReference>
<comment type="caution">
    <text evidence="2">The sequence shown here is derived from an EMBL/GenBank/DDBJ whole genome shotgun (WGS) entry which is preliminary data.</text>
</comment>
<dbReference type="PANTHER" id="PTHR11188">
    <property type="entry name" value="ARRESTIN DOMAIN CONTAINING PROTEIN"/>
    <property type="match status" value="1"/>
</dbReference>
<evidence type="ECO:0000313" key="2">
    <source>
        <dbReference type="EMBL" id="PCD24015.1"/>
    </source>
</evidence>
<name>A0A2H3FYT2_FUSOX</name>
<dbReference type="InterPro" id="IPR014756">
    <property type="entry name" value="Ig_E-set"/>
</dbReference>
<reference evidence="2 3" key="2">
    <citation type="journal article" date="2017" name="Sci. Rep.">
        <title>A mobile pathogenicity chromosome in Fusarium oxysporum for infection of multiple cucurbit species.</title>
        <authorList>
            <person name="van Dam P."/>
            <person name="Fokkens L."/>
            <person name="Ayukawa Y."/>
            <person name="van der Gragt M."/>
            <person name="Ter Horst A."/>
            <person name="Brankovics B."/>
            <person name="Houterman P.M."/>
            <person name="Arie T."/>
            <person name="Rep M."/>
        </authorList>
    </citation>
    <scope>NUCLEOTIDE SEQUENCE [LARGE SCALE GENOMIC DNA]</scope>
    <source>
        <strain evidence="2 3">Forc016</strain>
    </source>
</reference>
<dbReference type="SUPFAM" id="SSF81296">
    <property type="entry name" value="E set domains"/>
    <property type="match status" value="1"/>
</dbReference>
<dbReference type="STRING" id="327505.A0A2H3FYT2"/>
<feature type="region of interest" description="Disordered" evidence="1">
    <location>
        <begin position="528"/>
        <end position="564"/>
    </location>
</feature>
<proteinExistence type="predicted"/>
<evidence type="ECO:0000256" key="1">
    <source>
        <dbReference type="SAM" id="MobiDB-lite"/>
    </source>
</evidence>
<sequence>MPVTLGNRAICSIHLDEPSLFLSGFESLCQDCYQERNDTALLRGTLQLQVTRNTKIKSVQLRLVGRTHLAWQQATQPDFHEECNMPTQVSTFFSALNNLEKNDFGFQCRYQLQGASGSDSNLMNEGNTLAPLDLNLHSIMGAKKRRRLALDNVQAQYYNHGNTIRPATEVQDYKIFYPGTYDYPFAFSIAQDELETIKVPYGSVKWELRATIARAGMFNTNLRGRKEVTLVRIPDPLSLETMQPILFSRQWEDFLYYDIIVGGRSFPIGSMIPIFLRLGPLDKVQVHGFEVLVTESIEYSSNNKKVIKRTPSRTVLLLKKTAEKAIFPSWATSGLVTVRDGEFTPEPRNETCEMATEQRSAEASGERTLADTVTERRDSLLFNSDLDLPTFWGTTEIEAAVQIPTCGMMLRRGDLRLHPKCIWKNVVAKHCLKVILHISLLDANNPAEKKRIYRDTITYLPLALLNCRANQANMSLPSYSDETFPSLSYHKSCGCPDALTIPIEKPPRHSIGGLAACHLVADGHDAHSTTNSWQPTDVSGDHTFDLSSSDSDTTPPSVPALINDELPPHYDDIVGGTGLNGFGDYFSNLARYG</sequence>
<dbReference type="GO" id="GO:0031625">
    <property type="term" value="F:ubiquitin protein ligase binding"/>
    <property type="evidence" value="ECO:0007669"/>
    <property type="project" value="TreeGrafter"/>
</dbReference>
<dbReference type="Proteomes" id="UP000219602">
    <property type="component" value="Chromosome 13"/>
</dbReference>
<dbReference type="AlphaFoldDB" id="A0A2H3FYT2"/>
<dbReference type="GO" id="GO:0070086">
    <property type="term" value="P:ubiquitin-dependent endocytosis"/>
    <property type="evidence" value="ECO:0007669"/>
    <property type="project" value="TreeGrafter"/>
</dbReference>
<evidence type="ECO:0000313" key="3">
    <source>
        <dbReference type="Proteomes" id="UP000219602"/>
    </source>
</evidence>
<reference evidence="2 3" key="1">
    <citation type="journal article" date="2016" name="Environ. Microbiol.">
        <title>Effector profiles distinguish formae speciales of Fusarium oxysporum.</title>
        <authorList>
            <person name="van Dam P."/>
            <person name="Fokkens L."/>
            <person name="Schmidt S.M."/>
            <person name="Linmans J.H."/>
            <person name="Kistler H.C."/>
            <person name="Ma L.J."/>
            <person name="Rep M."/>
        </authorList>
    </citation>
    <scope>NUCLEOTIDE SEQUENCE [LARGE SCALE GENOMIC DNA]</scope>
    <source>
        <strain evidence="2 3">Forc016</strain>
    </source>
</reference>
<dbReference type="InterPro" id="IPR050357">
    <property type="entry name" value="Arrestin_domain-protein"/>
</dbReference>
<dbReference type="GO" id="GO:0005829">
    <property type="term" value="C:cytosol"/>
    <property type="evidence" value="ECO:0007669"/>
    <property type="project" value="TreeGrafter"/>
</dbReference>
<dbReference type="Gene3D" id="2.60.40.640">
    <property type="match status" value="1"/>
</dbReference>
<dbReference type="PANTHER" id="PTHR11188:SF174">
    <property type="entry name" value="ARRESTIN-RELATED TRAFFICKING ADAPTER 10-RELATED"/>
    <property type="match status" value="1"/>
</dbReference>
<organism evidence="2 3">
    <name type="scientific">Fusarium oxysporum f. sp. radicis-cucumerinum</name>
    <dbReference type="NCBI Taxonomy" id="327505"/>
    <lineage>
        <taxon>Eukaryota</taxon>
        <taxon>Fungi</taxon>
        <taxon>Dikarya</taxon>
        <taxon>Ascomycota</taxon>
        <taxon>Pezizomycotina</taxon>
        <taxon>Sordariomycetes</taxon>
        <taxon>Hypocreomycetidae</taxon>
        <taxon>Hypocreales</taxon>
        <taxon>Nectriaceae</taxon>
        <taxon>Fusarium</taxon>
        <taxon>Fusarium oxysporum species complex</taxon>
    </lineage>
</organism>
<dbReference type="InterPro" id="IPR014752">
    <property type="entry name" value="Arrestin-like_C"/>
</dbReference>
<accession>A0A2H3FYT2</accession>
<feature type="compositionally biased region" description="Polar residues" evidence="1">
    <location>
        <begin position="528"/>
        <end position="537"/>
    </location>
</feature>